<gene>
    <name evidence="1" type="ORF">SLEP1_g4077</name>
</gene>
<comment type="caution">
    <text evidence="1">The sequence shown here is derived from an EMBL/GenBank/DDBJ whole genome shotgun (WGS) entry which is preliminary data.</text>
</comment>
<accession>A0AAV5HRX0</accession>
<reference evidence="1 2" key="1">
    <citation type="journal article" date="2021" name="Commun. Biol.">
        <title>The genome of Shorea leprosula (Dipterocarpaceae) highlights the ecological relevance of drought in aseasonal tropical rainforests.</title>
        <authorList>
            <person name="Ng K.K.S."/>
            <person name="Kobayashi M.J."/>
            <person name="Fawcett J.A."/>
            <person name="Hatakeyama M."/>
            <person name="Paape T."/>
            <person name="Ng C.H."/>
            <person name="Ang C.C."/>
            <person name="Tnah L.H."/>
            <person name="Lee C.T."/>
            <person name="Nishiyama T."/>
            <person name="Sese J."/>
            <person name="O'Brien M.J."/>
            <person name="Copetti D."/>
            <person name="Mohd Noor M.I."/>
            <person name="Ong R.C."/>
            <person name="Putra M."/>
            <person name="Sireger I.Z."/>
            <person name="Indrioko S."/>
            <person name="Kosugi Y."/>
            <person name="Izuno A."/>
            <person name="Isagi Y."/>
            <person name="Lee S.L."/>
            <person name="Shimizu K.K."/>
        </authorList>
    </citation>
    <scope>NUCLEOTIDE SEQUENCE [LARGE SCALE GENOMIC DNA]</scope>
    <source>
        <strain evidence="1">214</strain>
    </source>
</reference>
<keyword evidence="2" id="KW-1185">Reference proteome</keyword>
<dbReference type="AlphaFoldDB" id="A0AAV5HRX0"/>
<organism evidence="1 2">
    <name type="scientific">Rubroshorea leprosula</name>
    <dbReference type="NCBI Taxonomy" id="152421"/>
    <lineage>
        <taxon>Eukaryota</taxon>
        <taxon>Viridiplantae</taxon>
        <taxon>Streptophyta</taxon>
        <taxon>Embryophyta</taxon>
        <taxon>Tracheophyta</taxon>
        <taxon>Spermatophyta</taxon>
        <taxon>Magnoliopsida</taxon>
        <taxon>eudicotyledons</taxon>
        <taxon>Gunneridae</taxon>
        <taxon>Pentapetalae</taxon>
        <taxon>rosids</taxon>
        <taxon>malvids</taxon>
        <taxon>Malvales</taxon>
        <taxon>Dipterocarpaceae</taxon>
        <taxon>Rubroshorea</taxon>
    </lineage>
</organism>
<dbReference type="Proteomes" id="UP001054252">
    <property type="component" value="Unassembled WGS sequence"/>
</dbReference>
<proteinExistence type="predicted"/>
<sequence length="73" mass="8005">MHSSFCVSASLHAVSAWIEFDAVHVSCVDADLSFKLEAIAVLNRKDSTYKGISIGKLGAVWIPPIHESHRFAH</sequence>
<evidence type="ECO:0000313" key="2">
    <source>
        <dbReference type="Proteomes" id="UP001054252"/>
    </source>
</evidence>
<evidence type="ECO:0000313" key="1">
    <source>
        <dbReference type="EMBL" id="GKU90026.1"/>
    </source>
</evidence>
<protein>
    <submittedName>
        <fullName evidence="1">Uncharacterized protein</fullName>
    </submittedName>
</protein>
<dbReference type="EMBL" id="BPVZ01000004">
    <property type="protein sequence ID" value="GKU90026.1"/>
    <property type="molecule type" value="Genomic_DNA"/>
</dbReference>
<name>A0AAV5HRX0_9ROSI</name>